<feature type="domain" description="TsaA-like" evidence="4">
    <location>
        <begin position="3"/>
        <end position="133"/>
    </location>
</feature>
<keyword evidence="5" id="KW-0489">Methyltransferase</keyword>
<evidence type="ECO:0000313" key="6">
    <source>
        <dbReference type="Proteomes" id="UP000078532"/>
    </source>
</evidence>
<reference evidence="5 6" key="1">
    <citation type="submission" date="2016-04" db="EMBL/GenBank/DDBJ databases">
        <authorList>
            <person name="Evans L.H."/>
            <person name="Alamgir A."/>
            <person name="Owens N."/>
            <person name="Weber N.D."/>
            <person name="Virtaneva K."/>
            <person name="Barbian K."/>
            <person name="Babar A."/>
            <person name="Rosenke K."/>
        </authorList>
    </citation>
    <scope>NUCLEOTIDE SEQUENCE [LARGE SCALE GENOMIC DNA]</scope>
    <source>
        <strain evidence="5 6">LMa1</strain>
    </source>
</reference>
<dbReference type="PROSITE" id="PS51668">
    <property type="entry name" value="TSAA_2"/>
    <property type="match status" value="1"/>
</dbReference>
<dbReference type="Proteomes" id="UP000078532">
    <property type="component" value="Unassembled WGS sequence"/>
</dbReference>
<evidence type="ECO:0000256" key="2">
    <source>
        <dbReference type="ARBA" id="ARBA00033753"/>
    </source>
</evidence>
<organism evidence="5 6">
    <name type="scientific">Desulfotomaculum copahuensis</name>
    <dbReference type="NCBI Taxonomy" id="1838280"/>
    <lineage>
        <taxon>Bacteria</taxon>
        <taxon>Bacillati</taxon>
        <taxon>Bacillota</taxon>
        <taxon>Clostridia</taxon>
        <taxon>Eubacteriales</taxon>
        <taxon>Desulfotomaculaceae</taxon>
        <taxon>Desulfotomaculum</taxon>
    </lineage>
</organism>
<evidence type="ECO:0000259" key="4">
    <source>
        <dbReference type="PROSITE" id="PS51668"/>
    </source>
</evidence>
<dbReference type="PANTHER" id="PTHR12818:SF0">
    <property type="entry name" value="TRNA (ADENINE(37)-N6)-METHYLTRANSFERASE"/>
    <property type="match status" value="1"/>
</dbReference>
<keyword evidence="6" id="KW-1185">Reference proteome</keyword>
<feature type="region of interest" description="Disordered" evidence="3">
    <location>
        <begin position="1"/>
        <end position="22"/>
    </location>
</feature>
<dbReference type="CDD" id="cd09281">
    <property type="entry name" value="UPF0066"/>
    <property type="match status" value="1"/>
</dbReference>
<dbReference type="InterPro" id="IPR040372">
    <property type="entry name" value="YaeB-like"/>
</dbReference>
<protein>
    <submittedName>
        <fullName evidence="5">tRNA-Thr(GGU) m(6)t(6)A37 methyltransferase TsaA</fullName>
    </submittedName>
</protein>
<dbReference type="EMBL" id="LYVF01000165">
    <property type="protein sequence ID" value="OAT81319.1"/>
    <property type="molecule type" value="Genomic_DNA"/>
</dbReference>
<comment type="similarity">
    <text evidence="2">Belongs to the tRNA methyltransferase O family.</text>
</comment>
<dbReference type="OrthoDB" id="9804309at2"/>
<dbReference type="PANTHER" id="PTHR12818">
    <property type="entry name" value="TRNA (ADENINE(37)-N6)-METHYLTRANSFERASE"/>
    <property type="match status" value="1"/>
</dbReference>
<dbReference type="NCBIfam" id="TIGR00104">
    <property type="entry name" value="tRNA_TsaA"/>
    <property type="match status" value="1"/>
</dbReference>
<dbReference type="Pfam" id="PF01980">
    <property type="entry name" value="TrmO_N"/>
    <property type="match status" value="1"/>
</dbReference>
<dbReference type="InterPro" id="IPR023368">
    <property type="entry name" value="UPF0066_cons_site"/>
</dbReference>
<accession>A0A1B7LDZ8</accession>
<comment type="caution">
    <text evidence="5">The sequence shown here is derived from an EMBL/GenBank/DDBJ whole genome shotgun (WGS) entry which is preliminary data.</text>
</comment>
<gene>
    <name evidence="5" type="ORF">A6M21_00540</name>
</gene>
<keyword evidence="1" id="KW-0949">S-adenosyl-L-methionine</keyword>
<dbReference type="SUPFAM" id="SSF118196">
    <property type="entry name" value="YaeB-like"/>
    <property type="match status" value="1"/>
</dbReference>
<dbReference type="InterPro" id="IPR023370">
    <property type="entry name" value="TrmO-like_N"/>
</dbReference>
<dbReference type="STRING" id="1838280.A6M21_00540"/>
<dbReference type="InterPro" id="IPR036413">
    <property type="entry name" value="YaeB-like_sf"/>
</dbReference>
<name>A0A1B7LDZ8_9FIRM</name>
<evidence type="ECO:0000313" key="5">
    <source>
        <dbReference type="EMBL" id="OAT81319.1"/>
    </source>
</evidence>
<dbReference type="InterPro" id="IPR036414">
    <property type="entry name" value="YaeB_N_sf"/>
</dbReference>
<dbReference type="GO" id="GO:0008168">
    <property type="term" value="F:methyltransferase activity"/>
    <property type="evidence" value="ECO:0007669"/>
    <property type="project" value="UniProtKB-KW"/>
</dbReference>
<evidence type="ECO:0000256" key="1">
    <source>
        <dbReference type="ARBA" id="ARBA00022691"/>
    </source>
</evidence>
<dbReference type="AlphaFoldDB" id="A0A1B7LDZ8"/>
<proteinExistence type="inferred from homology"/>
<evidence type="ECO:0000256" key="3">
    <source>
        <dbReference type="SAM" id="MobiDB-lite"/>
    </source>
</evidence>
<dbReference type="Gene3D" id="2.40.30.70">
    <property type="entry name" value="YaeB-like"/>
    <property type="match status" value="1"/>
</dbReference>
<keyword evidence="5" id="KW-0808">Transferase</keyword>
<sequence>MELKPVGTIHSPFKASGEAPHQGRHTQEISILEVFDQFAPGLKDVEEASHLIVLYWCDRADREKLQGRTPFGPEIRGVFACRSPGRPNPVAFCVAKLLKREGNRLYVRGLDALDQSPLVDIKPYSAGIDSYPDAGINWFERAGAKK</sequence>
<dbReference type="GO" id="GO:0032259">
    <property type="term" value="P:methylation"/>
    <property type="evidence" value="ECO:0007669"/>
    <property type="project" value="UniProtKB-KW"/>
</dbReference>
<dbReference type="PROSITE" id="PS01318">
    <property type="entry name" value="TSAA_1"/>
    <property type="match status" value="1"/>
</dbReference>
<dbReference type="RefSeq" id="WP_066668885.1">
    <property type="nucleotide sequence ID" value="NZ_LYVF01000165.1"/>
</dbReference>